<dbReference type="Pfam" id="PF25967">
    <property type="entry name" value="RND-MFP_C"/>
    <property type="match status" value="1"/>
</dbReference>
<proteinExistence type="inferred from homology"/>
<reference evidence="4" key="1">
    <citation type="submission" date="2020-02" db="EMBL/GenBank/DDBJ databases">
        <authorList>
            <person name="Meier V. D."/>
        </authorList>
    </citation>
    <scope>NUCLEOTIDE SEQUENCE</scope>
    <source>
        <strain evidence="4">AVDCRST_MAG11</strain>
    </source>
</reference>
<name>A0A6J4K440_9BACT</name>
<organism evidence="4">
    <name type="scientific">uncultured Gemmatimonadaceae bacterium</name>
    <dbReference type="NCBI Taxonomy" id="246130"/>
    <lineage>
        <taxon>Bacteria</taxon>
        <taxon>Pseudomonadati</taxon>
        <taxon>Gemmatimonadota</taxon>
        <taxon>Gemmatimonadia</taxon>
        <taxon>Gemmatimonadales</taxon>
        <taxon>Gemmatimonadaceae</taxon>
        <taxon>environmental samples</taxon>
    </lineage>
</organism>
<protein>
    <submittedName>
        <fullName evidence="4">Uncharacterized protein</fullName>
    </submittedName>
</protein>
<dbReference type="PANTHER" id="PTHR30469:SF15">
    <property type="entry name" value="HLYD FAMILY OF SECRETION PROTEINS"/>
    <property type="match status" value="1"/>
</dbReference>
<dbReference type="PANTHER" id="PTHR30469">
    <property type="entry name" value="MULTIDRUG RESISTANCE PROTEIN MDTA"/>
    <property type="match status" value="1"/>
</dbReference>
<dbReference type="GO" id="GO:1990281">
    <property type="term" value="C:efflux pump complex"/>
    <property type="evidence" value="ECO:0007669"/>
    <property type="project" value="TreeGrafter"/>
</dbReference>
<dbReference type="AlphaFoldDB" id="A0A6J4K440"/>
<dbReference type="GO" id="GO:0015562">
    <property type="term" value="F:efflux transmembrane transporter activity"/>
    <property type="evidence" value="ECO:0007669"/>
    <property type="project" value="TreeGrafter"/>
</dbReference>
<dbReference type="Pfam" id="PF25954">
    <property type="entry name" value="Beta-barrel_RND_2"/>
    <property type="match status" value="1"/>
</dbReference>
<accession>A0A6J4K440</accession>
<feature type="domain" description="Multidrug resistance protein MdtA-like C-terminal permuted SH3" evidence="3">
    <location>
        <begin position="133"/>
        <end position="195"/>
    </location>
</feature>
<evidence type="ECO:0000256" key="1">
    <source>
        <dbReference type="ARBA" id="ARBA00009477"/>
    </source>
</evidence>
<dbReference type="InterPro" id="IPR006143">
    <property type="entry name" value="RND_pump_MFP"/>
</dbReference>
<dbReference type="EMBL" id="CADCTU010000096">
    <property type="protein sequence ID" value="CAA9295193.1"/>
    <property type="molecule type" value="Genomic_DNA"/>
</dbReference>
<sequence length="231" mass="23856">ARLAAAEARVRSTSSFVTDTRVLAPTRGVVAARQVEDGEHVARGASMFTVVRNDVLELAANVPARRAGDLRAGLPVRFTADGRRFDGRVARVSPTIDPASRSLTVYVEVPNADGALRGNSFATGRVVGRSVRDALLVPTAALRQGADSSSTYVYRINGDKIQRAPVRLGIVDDVQGIAQVAEGLDTGDRVVVGNVGTLGEGMRVTVVGEGNGAGTTAGAPVGAAGPVTRSK</sequence>
<comment type="similarity">
    <text evidence="1">Belongs to the membrane fusion protein (MFP) (TC 8.A.1) family.</text>
</comment>
<dbReference type="Gene3D" id="2.40.30.170">
    <property type="match status" value="1"/>
</dbReference>
<dbReference type="InterPro" id="IPR058627">
    <property type="entry name" value="MdtA-like_C"/>
</dbReference>
<evidence type="ECO:0000313" key="4">
    <source>
        <dbReference type="EMBL" id="CAA9295193.1"/>
    </source>
</evidence>
<feature type="non-terminal residue" evidence="4">
    <location>
        <position position="1"/>
    </location>
</feature>
<dbReference type="SUPFAM" id="SSF111369">
    <property type="entry name" value="HlyD-like secretion proteins"/>
    <property type="match status" value="1"/>
</dbReference>
<gene>
    <name evidence="4" type="ORF">AVDCRST_MAG11-426</name>
</gene>
<dbReference type="NCBIfam" id="TIGR01730">
    <property type="entry name" value="RND_mfp"/>
    <property type="match status" value="1"/>
</dbReference>
<dbReference type="InterPro" id="IPR058792">
    <property type="entry name" value="Beta-barrel_RND_2"/>
</dbReference>
<feature type="domain" description="CusB-like beta-barrel" evidence="2">
    <location>
        <begin position="58"/>
        <end position="127"/>
    </location>
</feature>
<evidence type="ECO:0000259" key="2">
    <source>
        <dbReference type="Pfam" id="PF25954"/>
    </source>
</evidence>
<dbReference type="Gene3D" id="2.40.420.20">
    <property type="match status" value="1"/>
</dbReference>
<evidence type="ECO:0000259" key="3">
    <source>
        <dbReference type="Pfam" id="PF25967"/>
    </source>
</evidence>